<evidence type="ECO:0000259" key="2">
    <source>
        <dbReference type="Pfam" id="PF23643"/>
    </source>
</evidence>
<feature type="transmembrane region" description="Helical" evidence="1">
    <location>
        <begin position="31"/>
        <end position="52"/>
    </location>
</feature>
<dbReference type="EMBL" id="HBUF01545403">
    <property type="protein sequence ID" value="CAG6756741.1"/>
    <property type="molecule type" value="Transcribed_RNA"/>
</dbReference>
<reference evidence="3" key="1">
    <citation type="submission" date="2021-05" db="EMBL/GenBank/DDBJ databases">
        <authorList>
            <person name="Alioto T."/>
            <person name="Alioto T."/>
            <person name="Gomez Garrido J."/>
        </authorList>
    </citation>
    <scope>NUCLEOTIDE SEQUENCE</scope>
</reference>
<proteinExistence type="predicted"/>
<keyword evidence="1" id="KW-0812">Transmembrane</keyword>
<accession>A0A8D9A3G5</accession>
<organism evidence="3">
    <name type="scientific">Cacopsylla melanoneura</name>
    <dbReference type="NCBI Taxonomy" id="428564"/>
    <lineage>
        <taxon>Eukaryota</taxon>
        <taxon>Metazoa</taxon>
        <taxon>Ecdysozoa</taxon>
        <taxon>Arthropoda</taxon>
        <taxon>Hexapoda</taxon>
        <taxon>Insecta</taxon>
        <taxon>Pterygota</taxon>
        <taxon>Neoptera</taxon>
        <taxon>Paraneoptera</taxon>
        <taxon>Hemiptera</taxon>
        <taxon>Sternorrhyncha</taxon>
        <taxon>Psylloidea</taxon>
        <taxon>Psyllidae</taxon>
        <taxon>Psyllinae</taxon>
        <taxon>Cacopsylla</taxon>
    </lineage>
</organism>
<feature type="domain" description="Trafficking protein particle complex subunit 13 C-terminal" evidence="2">
    <location>
        <begin position="55"/>
        <end position="104"/>
    </location>
</feature>
<sequence length="106" mass="12125">MEIFSILFKGIFSILLFKVIFPILFKGIFFIFILLIPLLNYSYIDIFIIYFCTSSLKPMELSLFLENLSNMSWIGVSGRKFGTLESKSEIILPLCLVPLVTGLQVC</sequence>
<keyword evidence="1" id="KW-1133">Transmembrane helix</keyword>
<dbReference type="EMBL" id="HBUF01545399">
    <property type="protein sequence ID" value="CAG6756735.1"/>
    <property type="molecule type" value="Transcribed_RNA"/>
</dbReference>
<dbReference type="Pfam" id="PF23643">
    <property type="entry name" value="TRAPPC13_C"/>
    <property type="match status" value="1"/>
</dbReference>
<dbReference type="AlphaFoldDB" id="A0A8D9A3G5"/>
<evidence type="ECO:0000313" key="3">
    <source>
        <dbReference type="EMBL" id="CAG6756741.1"/>
    </source>
</evidence>
<keyword evidence="1" id="KW-0472">Membrane</keyword>
<dbReference type="InterPro" id="IPR055428">
    <property type="entry name" value="TRAPPC13_C"/>
</dbReference>
<name>A0A8D9A3G5_9HEMI</name>
<protein>
    <recommendedName>
        <fullName evidence="2">Trafficking protein particle complex subunit 13 C-terminal domain-containing protein</fullName>
    </recommendedName>
</protein>
<feature type="transmembrane region" description="Helical" evidence="1">
    <location>
        <begin position="7"/>
        <end position="25"/>
    </location>
</feature>
<evidence type="ECO:0000256" key="1">
    <source>
        <dbReference type="SAM" id="Phobius"/>
    </source>
</evidence>